<dbReference type="Proteomes" id="UP001620626">
    <property type="component" value="Unassembled WGS sequence"/>
</dbReference>
<evidence type="ECO:0000313" key="5">
    <source>
        <dbReference type="Proteomes" id="UP001620626"/>
    </source>
</evidence>
<gene>
    <name evidence="4" type="ORF">niasHT_032179</name>
</gene>
<accession>A0ABD2HSB5</accession>
<protein>
    <recommendedName>
        <fullName evidence="6">Effector protein</fullName>
    </recommendedName>
</protein>
<keyword evidence="1" id="KW-0175">Coiled coil</keyword>
<evidence type="ECO:0000256" key="3">
    <source>
        <dbReference type="SAM" id="SignalP"/>
    </source>
</evidence>
<evidence type="ECO:0000256" key="1">
    <source>
        <dbReference type="SAM" id="Coils"/>
    </source>
</evidence>
<feature type="chain" id="PRO_5044875894" description="Effector protein" evidence="3">
    <location>
        <begin position="20"/>
        <end position="277"/>
    </location>
</feature>
<dbReference type="EMBL" id="JBICBT010001381">
    <property type="protein sequence ID" value="KAL3070389.1"/>
    <property type="molecule type" value="Genomic_DNA"/>
</dbReference>
<proteinExistence type="predicted"/>
<keyword evidence="2" id="KW-0812">Transmembrane</keyword>
<feature type="coiled-coil region" evidence="1">
    <location>
        <begin position="63"/>
        <end position="90"/>
    </location>
</feature>
<name>A0ABD2HSB5_9BILA</name>
<reference evidence="4 5" key="1">
    <citation type="submission" date="2024-10" db="EMBL/GenBank/DDBJ databases">
        <authorList>
            <person name="Kim D."/>
        </authorList>
    </citation>
    <scope>NUCLEOTIDE SEQUENCE [LARGE SCALE GENOMIC DNA]</scope>
    <source>
        <strain evidence="4">BH-2024</strain>
    </source>
</reference>
<evidence type="ECO:0000313" key="4">
    <source>
        <dbReference type="EMBL" id="KAL3070389.1"/>
    </source>
</evidence>
<dbReference type="AlphaFoldDB" id="A0ABD2HSB5"/>
<keyword evidence="3" id="KW-0732">Signal</keyword>
<keyword evidence="2" id="KW-1133">Transmembrane helix</keyword>
<feature type="signal peptide" evidence="3">
    <location>
        <begin position="1"/>
        <end position="19"/>
    </location>
</feature>
<organism evidence="4 5">
    <name type="scientific">Heterodera trifolii</name>
    <dbReference type="NCBI Taxonomy" id="157864"/>
    <lineage>
        <taxon>Eukaryota</taxon>
        <taxon>Metazoa</taxon>
        <taxon>Ecdysozoa</taxon>
        <taxon>Nematoda</taxon>
        <taxon>Chromadorea</taxon>
        <taxon>Rhabditida</taxon>
        <taxon>Tylenchina</taxon>
        <taxon>Tylenchomorpha</taxon>
        <taxon>Tylenchoidea</taxon>
        <taxon>Heteroderidae</taxon>
        <taxon>Heteroderinae</taxon>
        <taxon>Heterodera</taxon>
    </lineage>
</organism>
<keyword evidence="5" id="KW-1185">Reference proteome</keyword>
<comment type="caution">
    <text evidence="4">The sequence shown here is derived from an EMBL/GenBank/DDBJ whole genome shotgun (WGS) entry which is preliminary data.</text>
</comment>
<keyword evidence="2" id="KW-0472">Membrane</keyword>
<feature type="transmembrane region" description="Helical" evidence="2">
    <location>
        <begin position="248"/>
        <end position="270"/>
    </location>
</feature>
<evidence type="ECO:0008006" key="6">
    <source>
        <dbReference type="Google" id="ProtNLM"/>
    </source>
</evidence>
<sequence length="277" mass="31545">MSFPSLLAFCFASFVVIFAKVANLNNSSSNTSLKEAAEAFGGQSSKNAPTRKSFMEILHSEVIKNGKHEEQQQQQELEEMLSDVSEYEKVIEAALGDNSAQIYSPAMSQEYEALKALNENDKPMANLLHKLYNKITELKNSIDKEESLQGALMKSFKHEINVAVTFLANRWTISLNETKTEQMSVEYLVAELTKFWQQFKASNELTENKYKKRFLQLVKEFVSVQLDNGNEVQKKRHRRRRREGNGNYGPAIGVLIVIGLIIFGLCYWSIKKGRESN</sequence>
<evidence type="ECO:0000256" key="2">
    <source>
        <dbReference type="SAM" id="Phobius"/>
    </source>
</evidence>